<comment type="caution">
    <text evidence="1">The sequence shown here is derived from an EMBL/GenBank/DDBJ whole genome shotgun (WGS) entry which is preliminary data.</text>
</comment>
<organism evidence="1 2">
    <name type="scientific">Plasticicumulans acidivorans</name>
    <dbReference type="NCBI Taxonomy" id="886464"/>
    <lineage>
        <taxon>Bacteria</taxon>
        <taxon>Pseudomonadati</taxon>
        <taxon>Pseudomonadota</taxon>
        <taxon>Gammaproteobacteria</taxon>
        <taxon>Candidatus Competibacteraceae</taxon>
        <taxon>Plasticicumulans</taxon>
    </lineage>
</organism>
<protein>
    <recommendedName>
        <fullName evidence="3">Glycosyltransferase 2-like domain-containing protein</fullName>
    </recommendedName>
</protein>
<dbReference type="AlphaFoldDB" id="A0A317MPR9"/>
<keyword evidence="2" id="KW-1185">Reference proteome</keyword>
<name>A0A317MPR9_9GAMM</name>
<proteinExistence type="predicted"/>
<accession>A0A317MPR9</accession>
<dbReference type="PANTHER" id="PTHR43179:SF10">
    <property type="entry name" value="GLYCOSYL TRANSFERASE"/>
    <property type="match status" value="1"/>
</dbReference>
<dbReference type="OrthoDB" id="9771846at2"/>
<dbReference type="SUPFAM" id="SSF53448">
    <property type="entry name" value="Nucleotide-diphospho-sugar transferases"/>
    <property type="match status" value="1"/>
</dbReference>
<dbReference type="PANTHER" id="PTHR43179">
    <property type="entry name" value="RHAMNOSYLTRANSFERASE WBBL"/>
    <property type="match status" value="1"/>
</dbReference>
<dbReference type="Gene3D" id="3.90.550.10">
    <property type="entry name" value="Spore Coat Polysaccharide Biosynthesis Protein SpsA, Chain A"/>
    <property type="match status" value="1"/>
</dbReference>
<evidence type="ECO:0000313" key="1">
    <source>
        <dbReference type="EMBL" id="PWV58578.1"/>
    </source>
</evidence>
<sequence length="266" mass="30508">MHGVKLSVSVVEYFSAPDILVETLRRLESAVFFAKTSAILYVINNRPNQSLSLPDLQSDVFMELRVKSGQGNVGFGRGHNIAISEVVSEYHLILNPDAFLEVDAIEKAIAFLDEHPDVGLVVPDALAPNGNRQYLCKRYPTLLDLMLRGFAPAVLHRLFRKRLNRYEMQDVVGSDVLLDPPIVSGCCMLFRTDVLKKLNGFDPRYFLYFEDFDLSLRTARVTHIAYLPSMKIIHYGGYAARKGWRHVYLFMRSAMTFFRTYGWKFW</sequence>
<reference evidence="1 2" key="1">
    <citation type="submission" date="2018-05" db="EMBL/GenBank/DDBJ databases">
        <title>Genomic Encyclopedia of Type Strains, Phase IV (KMG-IV): sequencing the most valuable type-strain genomes for metagenomic binning, comparative biology and taxonomic classification.</title>
        <authorList>
            <person name="Goeker M."/>
        </authorList>
    </citation>
    <scope>NUCLEOTIDE SEQUENCE [LARGE SCALE GENOMIC DNA]</scope>
    <source>
        <strain evidence="1 2">DSM 23606</strain>
    </source>
</reference>
<evidence type="ECO:0000313" key="2">
    <source>
        <dbReference type="Proteomes" id="UP000246569"/>
    </source>
</evidence>
<gene>
    <name evidence="1" type="ORF">C7443_1155</name>
</gene>
<dbReference type="Proteomes" id="UP000246569">
    <property type="component" value="Unassembled WGS sequence"/>
</dbReference>
<dbReference type="Pfam" id="PF13641">
    <property type="entry name" value="Glyco_tranf_2_3"/>
    <property type="match status" value="1"/>
</dbReference>
<dbReference type="EMBL" id="QGTJ01000015">
    <property type="protein sequence ID" value="PWV58578.1"/>
    <property type="molecule type" value="Genomic_DNA"/>
</dbReference>
<dbReference type="InterPro" id="IPR029044">
    <property type="entry name" value="Nucleotide-diphossugar_trans"/>
</dbReference>
<evidence type="ECO:0008006" key="3">
    <source>
        <dbReference type="Google" id="ProtNLM"/>
    </source>
</evidence>